<sequence length="576" mass="62110">MASIEAPIEAPSQQPSDVPVLEKRDDDPSSTSSIQHEKLDSELDGNQSAEAKKAASVPLVQDQNPEPVWAHGLQLWAIMVAVALVLFLMLLDGTIIVAAVPRITDDFHSLNDIGWYGAAYQLGSAVFQPLTGKIYMKFKPKWTFLTFFILFEIGSLLCGVANSSNMLIGGRVVAGAGASGMFNGSLIIISECVPMERRPTLTGIVMGIAQLGLASGPLFGGLLTEFATWRWCFYLNLPVGGVVVALIILVRIPQQHPRPPPMSVFRSLHTHLDLLGFAIFAPALIMLLLACQYGGTTYAWSNSRIIGLFCGAGAMFIVFLVWDYHKGDEAMIPMSIARMRTVWTSCMIYGLMMSNLYLASYWVPVYFQGVKGVSPIKSGIYLLAMIVAHVFAAISSGPIVNTVGYTIPVALFASVLLSVGCGLFGTFSPSTSVGKWIGYQILYGVGRGLGIQMPILSVQKTVPPKQIPLAMALVTFSQSFGAALFLSLGETIYSNSFGNLIHEYAPLVNATEVIDAGATGFRSFVSGADLEGVLIAYAKSIDRVFYMAAGLAASCFIFAWGMGWKDLRKKKEASKA</sequence>
<accession>A0A3E2H283</accession>
<feature type="transmembrane region" description="Helical" evidence="7">
    <location>
        <begin position="142"/>
        <end position="162"/>
    </location>
</feature>
<keyword evidence="10" id="KW-1185">Reference proteome</keyword>
<feature type="domain" description="Major facilitator superfamily (MFS) profile" evidence="8">
    <location>
        <begin position="78"/>
        <end position="567"/>
    </location>
</feature>
<dbReference type="OrthoDB" id="10021397at2759"/>
<feature type="transmembrane region" description="Helical" evidence="7">
    <location>
        <begin position="469"/>
        <end position="488"/>
    </location>
</feature>
<feature type="non-terminal residue" evidence="9">
    <location>
        <position position="576"/>
    </location>
</feature>
<evidence type="ECO:0000256" key="3">
    <source>
        <dbReference type="ARBA" id="ARBA00022692"/>
    </source>
</evidence>
<dbReference type="PANTHER" id="PTHR23501">
    <property type="entry name" value="MAJOR FACILITATOR SUPERFAMILY"/>
    <property type="match status" value="1"/>
</dbReference>
<keyword evidence="3 7" id="KW-0812">Transmembrane</keyword>
<feature type="transmembrane region" description="Helical" evidence="7">
    <location>
        <begin position="201"/>
        <end position="221"/>
    </location>
</feature>
<keyword evidence="5 7" id="KW-0472">Membrane</keyword>
<comment type="similarity">
    <text evidence="2">Belongs to the major facilitator superfamily. TCR/Tet family.</text>
</comment>
<dbReference type="SUPFAM" id="SSF103473">
    <property type="entry name" value="MFS general substrate transporter"/>
    <property type="match status" value="1"/>
</dbReference>
<dbReference type="OMA" id="VLWGMGW"/>
<evidence type="ECO:0000256" key="6">
    <source>
        <dbReference type="SAM" id="MobiDB-lite"/>
    </source>
</evidence>
<feature type="region of interest" description="Disordered" evidence="6">
    <location>
        <begin position="1"/>
        <end position="47"/>
    </location>
</feature>
<reference evidence="9 10" key="1">
    <citation type="submission" date="2018-05" db="EMBL/GenBank/DDBJ databases">
        <title>Draft genome sequence of Scytalidium lignicola DSM 105466, a ubiquitous saprotrophic fungus.</title>
        <authorList>
            <person name="Buettner E."/>
            <person name="Gebauer A.M."/>
            <person name="Hofrichter M."/>
            <person name="Liers C."/>
            <person name="Kellner H."/>
        </authorList>
    </citation>
    <scope>NUCLEOTIDE SEQUENCE [LARGE SCALE GENOMIC DNA]</scope>
    <source>
        <strain evidence="9 10">DSM 105466</strain>
    </source>
</reference>
<comment type="subcellular location">
    <subcellularLocation>
        <location evidence="1">Membrane</location>
        <topology evidence="1">Multi-pass membrane protein</topology>
    </subcellularLocation>
</comment>
<gene>
    <name evidence="9" type="ORF">B7463_g8826</name>
</gene>
<evidence type="ECO:0000256" key="7">
    <source>
        <dbReference type="SAM" id="Phobius"/>
    </source>
</evidence>
<protein>
    <recommendedName>
        <fullName evidence="8">Major facilitator superfamily (MFS) profile domain-containing protein</fullName>
    </recommendedName>
</protein>
<evidence type="ECO:0000256" key="5">
    <source>
        <dbReference type="ARBA" id="ARBA00023136"/>
    </source>
</evidence>
<feature type="transmembrane region" description="Helical" evidence="7">
    <location>
        <begin position="168"/>
        <end position="189"/>
    </location>
</feature>
<evidence type="ECO:0000256" key="2">
    <source>
        <dbReference type="ARBA" id="ARBA00007520"/>
    </source>
</evidence>
<evidence type="ECO:0000313" key="9">
    <source>
        <dbReference type="EMBL" id="RFU27509.1"/>
    </source>
</evidence>
<feature type="non-terminal residue" evidence="9">
    <location>
        <position position="1"/>
    </location>
</feature>
<evidence type="ECO:0000313" key="10">
    <source>
        <dbReference type="Proteomes" id="UP000258309"/>
    </source>
</evidence>
<feature type="transmembrane region" description="Helical" evidence="7">
    <location>
        <begin position="274"/>
        <end position="295"/>
    </location>
</feature>
<feature type="transmembrane region" description="Helical" evidence="7">
    <location>
        <begin position="75"/>
        <end position="100"/>
    </location>
</feature>
<feature type="transmembrane region" description="Helical" evidence="7">
    <location>
        <begin position="233"/>
        <end position="253"/>
    </location>
</feature>
<feature type="transmembrane region" description="Helical" evidence="7">
    <location>
        <begin position="379"/>
        <end position="400"/>
    </location>
</feature>
<evidence type="ECO:0000256" key="4">
    <source>
        <dbReference type="ARBA" id="ARBA00022989"/>
    </source>
</evidence>
<dbReference type="CDD" id="cd17502">
    <property type="entry name" value="MFS_Azr1_MDR_like"/>
    <property type="match status" value="1"/>
</dbReference>
<dbReference type="PROSITE" id="PS50850">
    <property type="entry name" value="MFS"/>
    <property type="match status" value="1"/>
</dbReference>
<dbReference type="GO" id="GO:0005886">
    <property type="term" value="C:plasma membrane"/>
    <property type="evidence" value="ECO:0007669"/>
    <property type="project" value="TreeGrafter"/>
</dbReference>
<dbReference type="AlphaFoldDB" id="A0A3E2H283"/>
<feature type="transmembrane region" description="Helical" evidence="7">
    <location>
        <begin position="544"/>
        <end position="564"/>
    </location>
</feature>
<dbReference type="InterPro" id="IPR020846">
    <property type="entry name" value="MFS_dom"/>
</dbReference>
<feature type="transmembrane region" description="Helical" evidence="7">
    <location>
        <begin position="301"/>
        <end position="322"/>
    </location>
</feature>
<evidence type="ECO:0000259" key="8">
    <source>
        <dbReference type="PROSITE" id="PS50850"/>
    </source>
</evidence>
<feature type="transmembrane region" description="Helical" evidence="7">
    <location>
        <begin position="407"/>
        <end position="425"/>
    </location>
</feature>
<dbReference type="Pfam" id="PF07690">
    <property type="entry name" value="MFS_1"/>
    <property type="match status" value="1"/>
</dbReference>
<dbReference type="PANTHER" id="PTHR23501:SF193">
    <property type="entry name" value="MULTIDRUG TRANSPORTER, PUTATIVE (AFU_ORTHOLOGUE AFUA_8G00940)-RELATED"/>
    <property type="match status" value="1"/>
</dbReference>
<keyword evidence="4 7" id="KW-1133">Transmembrane helix</keyword>
<dbReference type="InterPro" id="IPR011701">
    <property type="entry name" value="MFS"/>
</dbReference>
<dbReference type="Gene3D" id="1.20.1250.20">
    <property type="entry name" value="MFS general substrate transporter like domains"/>
    <property type="match status" value="2"/>
</dbReference>
<name>A0A3E2H283_SCYLI</name>
<feature type="transmembrane region" description="Helical" evidence="7">
    <location>
        <begin position="342"/>
        <end position="367"/>
    </location>
</feature>
<comment type="caution">
    <text evidence="9">The sequence shown here is derived from an EMBL/GenBank/DDBJ whole genome shotgun (WGS) entry which is preliminary data.</text>
</comment>
<dbReference type="PRINTS" id="PR01036">
    <property type="entry name" value="TCRTETB"/>
</dbReference>
<proteinExistence type="inferred from homology"/>
<dbReference type="InterPro" id="IPR036259">
    <property type="entry name" value="MFS_trans_sf"/>
</dbReference>
<dbReference type="Proteomes" id="UP000258309">
    <property type="component" value="Unassembled WGS sequence"/>
</dbReference>
<evidence type="ECO:0000256" key="1">
    <source>
        <dbReference type="ARBA" id="ARBA00004141"/>
    </source>
</evidence>
<dbReference type="EMBL" id="NCSJ02000203">
    <property type="protein sequence ID" value="RFU27509.1"/>
    <property type="molecule type" value="Genomic_DNA"/>
</dbReference>
<dbReference type="GO" id="GO:0022857">
    <property type="term" value="F:transmembrane transporter activity"/>
    <property type="evidence" value="ECO:0007669"/>
    <property type="project" value="InterPro"/>
</dbReference>
<organism evidence="9 10">
    <name type="scientific">Scytalidium lignicola</name>
    <name type="common">Hyphomycete</name>
    <dbReference type="NCBI Taxonomy" id="5539"/>
    <lineage>
        <taxon>Eukaryota</taxon>
        <taxon>Fungi</taxon>
        <taxon>Dikarya</taxon>
        <taxon>Ascomycota</taxon>
        <taxon>Pezizomycotina</taxon>
        <taxon>Leotiomycetes</taxon>
        <taxon>Leotiomycetes incertae sedis</taxon>
        <taxon>Scytalidium</taxon>
    </lineage>
</organism>